<feature type="binding site" evidence="13">
    <location>
        <position position="109"/>
    </location>
    <ligand>
        <name>substrate</name>
    </ligand>
</feature>
<evidence type="ECO:0000256" key="11">
    <source>
        <dbReference type="ARBA" id="ARBA00032305"/>
    </source>
</evidence>
<evidence type="ECO:0000256" key="3">
    <source>
        <dbReference type="ARBA" id="ARBA00008621"/>
    </source>
</evidence>
<keyword evidence="13" id="KW-0479">Metal-binding</keyword>
<dbReference type="Gene3D" id="1.20.5.3070">
    <property type="match status" value="1"/>
</dbReference>
<evidence type="ECO:0000256" key="4">
    <source>
        <dbReference type="ARBA" id="ARBA00011233"/>
    </source>
</evidence>
<evidence type="ECO:0000256" key="2">
    <source>
        <dbReference type="ARBA" id="ARBA00001968"/>
    </source>
</evidence>
<evidence type="ECO:0000256" key="6">
    <source>
        <dbReference type="ARBA" id="ARBA00012947"/>
    </source>
</evidence>
<dbReference type="InterPro" id="IPR005493">
    <property type="entry name" value="RraA/RraA-like"/>
</dbReference>
<comment type="catalytic activity">
    <reaction evidence="1">
        <text>4-hydroxy-4-methyl-2-oxoglutarate = 2 pyruvate</text>
        <dbReference type="Rhea" id="RHEA:22748"/>
        <dbReference type="ChEBI" id="CHEBI:15361"/>
        <dbReference type="ChEBI" id="CHEBI:58276"/>
        <dbReference type="EC" id="4.1.3.17"/>
    </reaction>
</comment>
<proteinExistence type="inferred from homology"/>
<dbReference type="GO" id="GO:0046872">
    <property type="term" value="F:metal ion binding"/>
    <property type="evidence" value="ECO:0007669"/>
    <property type="project" value="UniProtKB-KW"/>
</dbReference>
<name>A0A3M8TW37_9ACTN</name>
<gene>
    <name evidence="14" type="ORF">EEJ42_36865</name>
</gene>
<organism evidence="14 15">
    <name type="scientific">Streptomyces botrytidirepellens</name>
    <dbReference type="NCBI Taxonomy" id="2486417"/>
    <lineage>
        <taxon>Bacteria</taxon>
        <taxon>Bacillati</taxon>
        <taxon>Actinomycetota</taxon>
        <taxon>Actinomycetes</taxon>
        <taxon>Kitasatosporales</taxon>
        <taxon>Streptomycetaceae</taxon>
        <taxon>Streptomyces</taxon>
    </lineage>
</organism>
<reference evidence="14 15" key="1">
    <citation type="submission" date="2018-11" db="EMBL/GenBank/DDBJ databases">
        <title>The Potential of Streptomyces as Biocontrol Agents against the Tomato grey mould, Botrytis cinerea (Gray mold) Frontiers in Microbiology.</title>
        <authorList>
            <person name="Li D."/>
        </authorList>
    </citation>
    <scope>NUCLEOTIDE SEQUENCE [LARGE SCALE GENOMIC DNA]</scope>
    <source>
        <strain evidence="14 15">NEAU-LD23</strain>
    </source>
</reference>
<comment type="subunit">
    <text evidence="4">Homotrimer.</text>
</comment>
<sequence>MDTPTQRAAALPTAALSDALDALGLPGSVLGVAPLSPTARLTGPAFTVRYEPADADKGSVGDFLDDVPPGAVVVIDNAGRTDCTVWGGIMTQTAAVRGVAGTVIHGACRDVSTSVEADYPLFSSGRFMRTGKDRVRLAAVGAELSLGGVPVVPDDLVRGDADGVVVVPAARLPEVVELATRIERTEADIVAAVRAGHSLRRARASFGYHLLQRSGR</sequence>
<evidence type="ECO:0000256" key="5">
    <source>
        <dbReference type="ARBA" id="ARBA00012213"/>
    </source>
</evidence>
<dbReference type="SUPFAM" id="SSF89562">
    <property type="entry name" value="RraA-like"/>
    <property type="match status" value="1"/>
</dbReference>
<feature type="binding site" evidence="13">
    <location>
        <begin position="87"/>
        <end position="90"/>
    </location>
    <ligand>
        <name>substrate</name>
    </ligand>
</feature>
<evidence type="ECO:0000256" key="1">
    <source>
        <dbReference type="ARBA" id="ARBA00001342"/>
    </source>
</evidence>
<evidence type="ECO:0000313" key="15">
    <source>
        <dbReference type="Proteomes" id="UP000275401"/>
    </source>
</evidence>
<dbReference type="EMBL" id="RIBZ01000719">
    <property type="protein sequence ID" value="RNF97649.1"/>
    <property type="molecule type" value="Genomic_DNA"/>
</dbReference>
<protein>
    <recommendedName>
        <fullName evidence="7">Putative 4-hydroxy-4-methyl-2-oxoglutarate aldolase</fullName>
        <ecNumber evidence="6">4.1.1.112</ecNumber>
        <ecNumber evidence="5">4.1.3.17</ecNumber>
    </recommendedName>
    <alternativeName>
        <fullName evidence="11">Oxaloacetate decarboxylase</fullName>
    </alternativeName>
    <alternativeName>
        <fullName evidence="9">Regulator of ribonuclease activity homolog</fullName>
    </alternativeName>
    <alternativeName>
        <fullName evidence="10">RraA-like protein</fullName>
    </alternativeName>
</protein>
<evidence type="ECO:0000256" key="8">
    <source>
        <dbReference type="ARBA" id="ARBA00025046"/>
    </source>
</evidence>
<evidence type="ECO:0000256" key="9">
    <source>
        <dbReference type="ARBA" id="ARBA00029596"/>
    </source>
</evidence>
<dbReference type="GO" id="GO:0047443">
    <property type="term" value="F:4-hydroxy-4-methyl-2-oxoglutarate aldolase activity"/>
    <property type="evidence" value="ECO:0007669"/>
    <property type="project" value="UniProtKB-EC"/>
</dbReference>
<keyword evidence="13" id="KW-0460">Magnesium</keyword>
<comment type="function">
    <text evidence="8">Catalyzes the aldol cleavage of 4-hydroxy-4-methyl-2-oxoglutarate (HMG) into 2 molecules of pyruvate. Also contains a secondary oxaloacetate (OAA) decarboxylase activity due to the common pyruvate enolate transition state formed following C-C bond cleavage in the retro-aldol and decarboxylation reactions.</text>
</comment>
<comment type="caution">
    <text evidence="14">The sequence shown here is derived from an EMBL/GenBank/DDBJ whole genome shotgun (WGS) entry which is preliminary data.</text>
</comment>
<feature type="binding site" evidence="13">
    <location>
        <position position="110"/>
    </location>
    <ligand>
        <name>Mg(2+)</name>
        <dbReference type="ChEBI" id="CHEBI:18420"/>
    </ligand>
</feature>
<dbReference type="Proteomes" id="UP000275401">
    <property type="component" value="Unassembled WGS sequence"/>
</dbReference>
<evidence type="ECO:0000256" key="10">
    <source>
        <dbReference type="ARBA" id="ARBA00030169"/>
    </source>
</evidence>
<dbReference type="CDD" id="cd16841">
    <property type="entry name" value="RraA_family"/>
    <property type="match status" value="1"/>
</dbReference>
<comment type="cofactor">
    <cofactor evidence="2">
        <name>a divalent metal cation</name>
        <dbReference type="ChEBI" id="CHEBI:60240"/>
    </cofactor>
</comment>
<dbReference type="EC" id="4.1.3.17" evidence="5"/>
<dbReference type="EC" id="4.1.1.112" evidence="6"/>
<comment type="catalytic activity">
    <reaction evidence="12">
        <text>oxaloacetate + H(+) = pyruvate + CO2</text>
        <dbReference type="Rhea" id="RHEA:15641"/>
        <dbReference type="ChEBI" id="CHEBI:15361"/>
        <dbReference type="ChEBI" id="CHEBI:15378"/>
        <dbReference type="ChEBI" id="CHEBI:16452"/>
        <dbReference type="ChEBI" id="CHEBI:16526"/>
        <dbReference type="EC" id="4.1.1.112"/>
    </reaction>
</comment>
<dbReference type="PANTHER" id="PTHR33254:SF4">
    <property type="entry name" value="4-HYDROXY-4-METHYL-2-OXOGLUTARATE ALDOLASE 3-RELATED"/>
    <property type="match status" value="1"/>
</dbReference>
<comment type="cofactor">
    <cofactor evidence="13">
        <name>Mg(2+)</name>
        <dbReference type="ChEBI" id="CHEBI:18420"/>
    </cofactor>
</comment>
<keyword evidence="15" id="KW-1185">Reference proteome</keyword>
<evidence type="ECO:0000256" key="13">
    <source>
        <dbReference type="PIRSR" id="PIRSR605493-1"/>
    </source>
</evidence>
<dbReference type="Pfam" id="PF03737">
    <property type="entry name" value="RraA-like"/>
    <property type="match status" value="1"/>
</dbReference>
<dbReference type="GO" id="GO:0008948">
    <property type="term" value="F:oxaloacetate decarboxylase activity"/>
    <property type="evidence" value="ECO:0007669"/>
    <property type="project" value="UniProtKB-EC"/>
</dbReference>
<evidence type="ECO:0000256" key="7">
    <source>
        <dbReference type="ARBA" id="ARBA00016549"/>
    </source>
</evidence>
<evidence type="ECO:0000313" key="14">
    <source>
        <dbReference type="EMBL" id="RNF97649.1"/>
    </source>
</evidence>
<dbReference type="Gene3D" id="3.50.30.40">
    <property type="entry name" value="Ribonuclease E inhibitor RraA/RraA-like"/>
    <property type="match status" value="1"/>
</dbReference>
<dbReference type="PANTHER" id="PTHR33254">
    <property type="entry name" value="4-HYDROXY-4-METHYL-2-OXOGLUTARATE ALDOLASE 3-RELATED"/>
    <property type="match status" value="1"/>
</dbReference>
<dbReference type="InterPro" id="IPR036704">
    <property type="entry name" value="RraA/RraA-like_sf"/>
</dbReference>
<dbReference type="AlphaFoldDB" id="A0A3M8TW37"/>
<dbReference type="RefSeq" id="WP_123106543.1">
    <property type="nucleotide sequence ID" value="NZ_RIBZ01000719.1"/>
</dbReference>
<evidence type="ECO:0000256" key="12">
    <source>
        <dbReference type="ARBA" id="ARBA00047973"/>
    </source>
</evidence>
<comment type="similarity">
    <text evidence="3">Belongs to the class II aldolase/RraA-like family.</text>
</comment>
<accession>A0A3M8TW37</accession>